<dbReference type="Gene3D" id="3.40.50.300">
    <property type="entry name" value="P-loop containing nucleotide triphosphate hydrolases"/>
    <property type="match status" value="1"/>
</dbReference>
<dbReference type="RefSeq" id="WP_186740817.1">
    <property type="nucleotide sequence ID" value="NZ_VFIA01000043.1"/>
</dbReference>
<evidence type="ECO:0000313" key="2">
    <source>
        <dbReference type="EMBL" id="MBC3794365.1"/>
    </source>
</evidence>
<dbReference type="InterPro" id="IPR052754">
    <property type="entry name" value="NTPase_KAP_P-loop"/>
</dbReference>
<organism evidence="2 3">
    <name type="scientific">Spirosoma utsteinense</name>
    <dbReference type="NCBI Taxonomy" id="2585773"/>
    <lineage>
        <taxon>Bacteria</taxon>
        <taxon>Pseudomonadati</taxon>
        <taxon>Bacteroidota</taxon>
        <taxon>Cytophagia</taxon>
        <taxon>Cytophagales</taxon>
        <taxon>Cytophagaceae</taxon>
        <taxon>Spirosoma</taxon>
    </lineage>
</organism>
<dbReference type="Pfam" id="PF07693">
    <property type="entry name" value="KAP_NTPase"/>
    <property type="match status" value="1"/>
</dbReference>
<dbReference type="SUPFAM" id="SSF52540">
    <property type="entry name" value="P-loop containing nucleoside triphosphate hydrolases"/>
    <property type="match status" value="1"/>
</dbReference>
<gene>
    <name evidence="2" type="ORF">FH603_4893</name>
</gene>
<evidence type="ECO:0000259" key="1">
    <source>
        <dbReference type="Pfam" id="PF07693"/>
    </source>
</evidence>
<evidence type="ECO:0000313" key="3">
    <source>
        <dbReference type="Proteomes" id="UP000700732"/>
    </source>
</evidence>
<sequence>MKSVYSADQPVLKQDQDVFQRYEFSKRIAKTILNDKGEECKVIGLYGAWGEGKTSVLNFIAIELSNDTNVKIIRFNPWRYKGEEELLVSFFKVITKNLDKNLYTSFENISKKAEKSKFVGPIINTIIKYFAGPSSKIDVSDLFKILSTTDVELLKERVNNYLKESSHTLVVIIDDIDRLDKNEIHAIMKMVKLTADFLKTTYILSFDDKMVASAIGEKFTTGDLKAGYNFLEKIIQIPIRLPQIKLSALRKYTLNKVYECLSKNKINITEDETKRFERIFEQSIIPRLANPRLAVRYANSLSFSIPILYGEINTIDFMLIEGLKIFYPEHYEYVKNNSNSFINYRYIDNILANNQIDFPKEILELSPNTDNKAKDAILALLKHLFPVVEKYYDKNNHLGITHKKEWYTEKRVASMEYFRRYFTYCLEDNQIADITISEFFTSLNNKSNKQVIEEIQVLIAASSIDEFLMKMSHMPKLLNFNKISKLILSMIRVPELFNETNAGLIIESPSLRNRLSVLIFDKLLEIDDLTIRYEIAQNIMVDSDSFSLAYHINNELRRAFKNDEKLFTPDEYNNLGLLLRNRALNEAGDLPLFQSIQKVSQIQYLFQNWNITDALELQNYVSNIINQYPEKIKYLIMAFTPEASNLYDGSTKKANFEDGYFNFLDHLLNTDEIYKLILQYNESEIKSQNSQYIDEFGNEQLQTYDNVLRQFVDCYERKKAANLTSKITL</sequence>
<dbReference type="PANTHER" id="PTHR22674:SF6">
    <property type="entry name" value="NTPASE KAP FAMILY P-LOOP DOMAIN-CONTAINING PROTEIN 1"/>
    <property type="match status" value="1"/>
</dbReference>
<proteinExistence type="predicted"/>
<dbReference type="InterPro" id="IPR011646">
    <property type="entry name" value="KAP_P-loop"/>
</dbReference>
<feature type="domain" description="KAP NTPase" evidence="1">
    <location>
        <begin position="23"/>
        <end position="302"/>
    </location>
</feature>
<name>A0ABR6WEE3_9BACT</name>
<accession>A0ABR6WEE3</accession>
<keyword evidence="3" id="KW-1185">Reference proteome</keyword>
<dbReference type="Proteomes" id="UP000700732">
    <property type="component" value="Unassembled WGS sequence"/>
</dbReference>
<dbReference type="InterPro" id="IPR027417">
    <property type="entry name" value="P-loop_NTPase"/>
</dbReference>
<comment type="caution">
    <text evidence="2">The sequence shown here is derived from an EMBL/GenBank/DDBJ whole genome shotgun (WGS) entry which is preliminary data.</text>
</comment>
<dbReference type="EMBL" id="VFIA01000043">
    <property type="protein sequence ID" value="MBC3794365.1"/>
    <property type="molecule type" value="Genomic_DNA"/>
</dbReference>
<reference evidence="2 3" key="1">
    <citation type="submission" date="2019-06" db="EMBL/GenBank/DDBJ databases">
        <title>Spirosoma utsteinense sp. nov. isolated from Antarctic ice-free soils.</title>
        <authorList>
            <person name="Tahon G."/>
        </authorList>
    </citation>
    <scope>NUCLEOTIDE SEQUENCE [LARGE SCALE GENOMIC DNA]</scope>
    <source>
        <strain evidence="2 3">LMG 31447</strain>
    </source>
</reference>
<dbReference type="PANTHER" id="PTHR22674">
    <property type="entry name" value="NTPASE, KAP FAMILY P-LOOP DOMAIN-CONTAINING 1"/>
    <property type="match status" value="1"/>
</dbReference>
<protein>
    <recommendedName>
        <fullName evidence="1">KAP NTPase domain-containing protein</fullName>
    </recommendedName>
</protein>